<evidence type="ECO:0000313" key="3">
    <source>
        <dbReference type="EMBL" id="TVT16500.1"/>
    </source>
</evidence>
<comment type="caution">
    <text evidence="3">The sequence shown here is derived from an EMBL/GenBank/DDBJ whole genome shotgun (WGS) entry which is preliminary data.</text>
</comment>
<feature type="domain" description="Activator of Hsp90 ATPase homologue 1/2-like C-terminal" evidence="2">
    <location>
        <begin position="18"/>
        <end position="134"/>
    </location>
</feature>
<evidence type="ECO:0000256" key="1">
    <source>
        <dbReference type="ARBA" id="ARBA00006817"/>
    </source>
</evidence>
<organism evidence="3 4">
    <name type="scientific">Amycolatopsis acidiphila</name>
    <dbReference type="NCBI Taxonomy" id="715473"/>
    <lineage>
        <taxon>Bacteria</taxon>
        <taxon>Bacillati</taxon>
        <taxon>Actinomycetota</taxon>
        <taxon>Actinomycetes</taxon>
        <taxon>Pseudonocardiales</taxon>
        <taxon>Pseudonocardiaceae</taxon>
        <taxon>Amycolatopsis</taxon>
    </lineage>
</organism>
<dbReference type="EMBL" id="VJZA01000101">
    <property type="protein sequence ID" value="TVT16500.1"/>
    <property type="molecule type" value="Genomic_DNA"/>
</dbReference>
<protein>
    <submittedName>
        <fullName evidence="3">SRPBCC family protein</fullName>
    </submittedName>
</protein>
<sequence length="262" mass="29154">MDTVSGATVLRFERRFKHPVAKVWRAITDPAEMAHWFPATVETELKVGAPMTFVFPGTAPIDGARDGEILELDPPKVYAFRWNHDILRFELVPDGDGCVLHFTQTLGGGDLGRLAAGRNAAGWDHCLGALGARLDDRLDEPFTDWLSAMRHYLDVFGLAEGTRVDTAEGAELHFGLDLVWKPIEEAWQVLAERGPKPTRAEAPRLLEHDGEPGLVRWELFADPDFGTRVELTHVLPAEYADAELAAWPARLEDLFTAVHADR</sequence>
<comment type="similarity">
    <text evidence="1">Belongs to the AHA1 family.</text>
</comment>
<keyword evidence="4" id="KW-1185">Reference proteome</keyword>
<dbReference type="Gene3D" id="3.30.530.20">
    <property type="match status" value="2"/>
</dbReference>
<gene>
    <name evidence="3" type="ORF">FNH06_34475</name>
</gene>
<dbReference type="AlphaFoldDB" id="A0A557ZWY0"/>
<dbReference type="InterPro" id="IPR013538">
    <property type="entry name" value="ASHA1/2-like_C"/>
</dbReference>
<evidence type="ECO:0000313" key="4">
    <source>
        <dbReference type="Proteomes" id="UP000318578"/>
    </source>
</evidence>
<dbReference type="Pfam" id="PF08327">
    <property type="entry name" value="AHSA1"/>
    <property type="match status" value="1"/>
</dbReference>
<proteinExistence type="inferred from homology"/>
<reference evidence="3 4" key="1">
    <citation type="submission" date="2019-07" db="EMBL/GenBank/DDBJ databases">
        <title>New species of Amycolatopsis and Streptomyces.</title>
        <authorList>
            <person name="Duangmal K."/>
            <person name="Teo W.F.A."/>
            <person name="Lipun K."/>
        </authorList>
    </citation>
    <scope>NUCLEOTIDE SEQUENCE [LARGE SCALE GENOMIC DNA]</scope>
    <source>
        <strain evidence="3 4">JCM 30562</strain>
    </source>
</reference>
<dbReference type="SUPFAM" id="SSF55961">
    <property type="entry name" value="Bet v1-like"/>
    <property type="match status" value="2"/>
</dbReference>
<name>A0A557ZWY0_9PSEU</name>
<dbReference type="Proteomes" id="UP000318578">
    <property type="component" value="Unassembled WGS sequence"/>
</dbReference>
<dbReference type="OrthoDB" id="9803476at2"/>
<dbReference type="InterPro" id="IPR023393">
    <property type="entry name" value="START-like_dom_sf"/>
</dbReference>
<dbReference type="CDD" id="cd08899">
    <property type="entry name" value="SRPBCC_CalC_Aha1-like_6"/>
    <property type="match status" value="1"/>
</dbReference>
<accession>A0A557ZWY0</accession>
<evidence type="ECO:0000259" key="2">
    <source>
        <dbReference type="Pfam" id="PF08327"/>
    </source>
</evidence>